<feature type="signal peptide" evidence="1">
    <location>
        <begin position="1"/>
        <end position="21"/>
    </location>
</feature>
<reference evidence="2" key="2">
    <citation type="submission" date="2020-06" db="EMBL/GenBank/DDBJ databases">
        <title>Helianthus annuus Genome sequencing and assembly Release 2.</title>
        <authorList>
            <person name="Gouzy J."/>
            <person name="Langlade N."/>
            <person name="Munos S."/>
        </authorList>
    </citation>
    <scope>NUCLEOTIDE SEQUENCE</scope>
    <source>
        <tissue evidence="2">Leaves</tissue>
    </source>
</reference>
<evidence type="ECO:0000313" key="2">
    <source>
        <dbReference type="EMBL" id="KAF5795059.1"/>
    </source>
</evidence>
<feature type="chain" id="PRO_5039944398" evidence="1">
    <location>
        <begin position="22"/>
        <end position="46"/>
    </location>
</feature>
<keyword evidence="3" id="KW-1185">Reference proteome</keyword>
<organism evidence="2 3">
    <name type="scientific">Helianthus annuus</name>
    <name type="common">Common sunflower</name>
    <dbReference type="NCBI Taxonomy" id="4232"/>
    <lineage>
        <taxon>Eukaryota</taxon>
        <taxon>Viridiplantae</taxon>
        <taxon>Streptophyta</taxon>
        <taxon>Embryophyta</taxon>
        <taxon>Tracheophyta</taxon>
        <taxon>Spermatophyta</taxon>
        <taxon>Magnoliopsida</taxon>
        <taxon>eudicotyledons</taxon>
        <taxon>Gunneridae</taxon>
        <taxon>Pentapetalae</taxon>
        <taxon>asterids</taxon>
        <taxon>campanulids</taxon>
        <taxon>Asterales</taxon>
        <taxon>Asteraceae</taxon>
        <taxon>Asteroideae</taxon>
        <taxon>Heliantheae alliance</taxon>
        <taxon>Heliantheae</taxon>
        <taxon>Helianthus</taxon>
    </lineage>
</organism>
<name>A0A9K3IF48_HELAN</name>
<sequence length="46" mass="5284">MLSECLCLQFLCCFEVNLVLETDFCMMVISVVEDDDDYVDDGDFCC</sequence>
<dbReference type="Proteomes" id="UP000215914">
    <property type="component" value="Unassembled WGS sequence"/>
</dbReference>
<protein>
    <submittedName>
        <fullName evidence="2">Uncharacterized protein</fullName>
    </submittedName>
</protein>
<dbReference type="Gramene" id="mRNA:HanXRQr2_Chr08g0335321">
    <property type="protein sequence ID" value="mRNA:HanXRQr2_Chr08g0335321"/>
    <property type="gene ID" value="HanXRQr2_Chr08g0335321"/>
</dbReference>
<evidence type="ECO:0000313" key="3">
    <source>
        <dbReference type="Proteomes" id="UP000215914"/>
    </source>
</evidence>
<comment type="caution">
    <text evidence="2">The sequence shown here is derived from an EMBL/GenBank/DDBJ whole genome shotgun (WGS) entry which is preliminary data.</text>
</comment>
<proteinExistence type="predicted"/>
<gene>
    <name evidence="2" type="ORF">HanXRQr2_Chr08g0335321</name>
</gene>
<dbReference type="AlphaFoldDB" id="A0A9K3IF48"/>
<keyword evidence="1" id="KW-0732">Signal</keyword>
<dbReference type="EMBL" id="MNCJ02000323">
    <property type="protein sequence ID" value="KAF5795059.1"/>
    <property type="molecule type" value="Genomic_DNA"/>
</dbReference>
<accession>A0A9K3IF48</accession>
<evidence type="ECO:0000256" key="1">
    <source>
        <dbReference type="SAM" id="SignalP"/>
    </source>
</evidence>
<reference evidence="2" key="1">
    <citation type="journal article" date="2017" name="Nature">
        <title>The sunflower genome provides insights into oil metabolism, flowering and Asterid evolution.</title>
        <authorList>
            <person name="Badouin H."/>
            <person name="Gouzy J."/>
            <person name="Grassa C.J."/>
            <person name="Murat F."/>
            <person name="Staton S.E."/>
            <person name="Cottret L."/>
            <person name="Lelandais-Briere C."/>
            <person name="Owens G.L."/>
            <person name="Carrere S."/>
            <person name="Mayjonade B."/>
            <person name="Legrand L."/>
            <person name="Gill N."/>
            <person name="Kane N.C."/>
            <person name="Bowers J.E."/>
            <person name="Hubner S."/>
            <person name="Bellec A."/>
            <person name="Berard A."/>
            <person name="Berges H."/>
            <person name="Blanchet N."/>
            <person name="Boniface M.C."/>
            <person name="Brunel D."/>
            <person name="Catrice O."/>
            <person name="Chaidir N."/>
            <person name="Claudel C."/>
            <person name="Donnadieu C."/>
            <person name="Faraut T."/>
            <person name="Fievet G."/>
            <person name="Helmstetter N."/>
            <person name="King M."/>
            <person name="Knapp S.J."/>
            <person name="Lai Z."/>
            <person name="Le Paslier M.C."/>
            <person name="Lippi Y."/>
            <person name="Lorenzon L."/>
            <person name="Mandel J.R."/>
            <person name="Marage G."/>
            <person name="Marchand G."/>
            <person name="Marquand E."/>
            <person name="Bret-Mestries E."/>
            <person name="Morien E."/>
            <person name="Nambeesan S."/>
            <person name="Nguyen T."/>
            <person name="Pegot-Espagnet P."/>
            <person name="Pouilly N."/>
            <person name="Raftis F."/>
            <person name="Sallet E."/>
            <person name="Schiex T."/>
            <person name="Thomas J."/>
            <person name="Vandecasteele C."/>
            <person name="Vares D."/>
            <person name="Vear F."/>
            <person name="Vautrin S."/>
            <person name="Crespi M."/>
            <person name="Mangin B."/>
            <person name="Burke J.M."/>
            <person name="Salse J."/>
            <person name="Munos S."/>
            <person name="Vincourt P."/>
            <person name="Rieseberg L.H."/>
            <person name="Langlade N.B."/>
        </authorList>
    </citation>
    <scope>NUCLEOTIDE SEQUENCE</scope>
    <source>
        <tissue evidence="2">Leaves</tissue>
    </source>
</reference>